<dbReference type="HOGENOM" id="CLU_2236996_0_0_1"/>
<accession>A0A067QAJ7</accession>
<keyword evidence="2" id="KW-1185">Reference proteome</keyword>
<dbReference type="EMBL" id="KL197715">
    <property type="protein sequence ID" value="KDQ59616.1"/>
    <property type="molecule type" value="Genomic_DNA"/>
</dbReference>
<name>A0A067QAJ7_9AGAM</name>
<protein>
    <submittedName>
        <fullName evidence="1">Uncharacterized protein</fullName>
    </submittedName>
</protein>
<gene>
    <name evidence="1" type="ORF">JAAARDRAFT_192117</name>
</gene>
<dbReference type="Proteomes" id="UP000027265">
    <property type="component" value="Unassembled WGS sequence"/>
</dbReference>
<dbReference type="OrthoDB" id="2570975at2759"/>
<evidence type="ECO:0000313" key="1">
    <source>
        <dbReference type="EMBL" id="KDQ59616.1"/>
    </source>
</evidence>
<evidence type="ECO:0000313" key="2">
    <source>
        <dbReference type="Proteomes" id="UP000027265"/>
    </source>
</evidence>
<dbReference type="InParanoid" id="A0A067QAJ7"/>
<organism evidence="1 2">
    <name type="scientific">Jaapia argillacea MUCL 33604</name>
    <dbReference type="NCBI Taxonomy" id="933084"/>
    <lineage>
        <taxon>Eukaryota</taxon>
        <taxon>Fungi</taxon>
        <taxon>Dikarya</taxon>
        <taxon>Basidiomycota</taxon>
        <taxon>Agaricomycotina</taxon>
        <taxon>Agaricomycetes</taxon>
        <taxon>Agaricomycetidae</taxon>
        <taxon>Jaapiales</taxon>
        <taxon>Jaapiaceae</taxon>
        <taxon>Jaapia</taxon>
    </lineage>
</organism>
<dbReference type="AlphaFoldDB" id="A0A067QAJ7"/>
<reference evidence="2" key="1">
    <citation type="journal article" date="2014" name="Proc. Natl. Acad. Sci. U.S.A.">
        <title>Extensive sampling of basidiomycete genomes demonstrates inadequacy of the white-rot/brown-rot paradigm for wood decay fungi.</title>
        <authorList>
            <person name="Riley R."/>
            <person name="Salamov A.A."/>
            <person name="Brown D.W."/>
            <person name="Nagy L.G."/>
            <person name="Floudas D."/>
            <person name="Held B.W."/>
            <person name="Levasseur A."/>
            <person name="Lombard V."/>
            <person name="Morin E."/>
            <person name="Otillar R."/>
            <person name="Lindquist E.A."/>
            <person name="Sun H."/>
            <person name="LaButti K.M."/>
            <person name="Schmutz J."/>
            <person name="Jabbour D."/>
            <person name="Luo H."/>
            <person name="Baker S.E."/>
            <person name="Pisabarro A.G."/>
            <person name="Walton J.D."/>
            <person name="Blanchette R.A."/>
            <person name="Henrissat B."/>
            <person name="Martin F."/>
            <person name="Cullen D."/>
            <person name="Hibbett D.S."/>
            <person name="Grigoriev I.V."/>
        </authorList>
    </citation>
    <scope>NUCLEOTIDE SEQUENCE [LARGE SCALE GENOMIC DNA]</scope>
    <source>
        <strain evidence="2">MUCL 33604</strain>
    </source>
</reference>
<proteinExistence type="predicted"/>
<sequence>MRINGFWRNMRALRLTRRRCGLHQIWPWSSSSSPPVRRKSQRVLASVPAEPIRNVFLKELSIIVSDLSADTPTHVFAVYIRQPSPSLSLTERYLYFKSWVFYNPR</sequence>